<feature type="transmembrane region" description="Helical" evidence="1">
    <location>
        <begin position="79"/>
        <end position="101"/>
    </location>
</feature>
<accession>A0A418VVF1</accession>
<dbReference type="EMBL" id="QYUL01000002">
    <property type="protein sequence ID" value="RJF81140.1"/>
    <property type="molecule type" value="Genomic_DNA"/>
</dbReference>
<evidence type="ECO:0000256" key="1">
    <source>
        <dbReference type="SAM" id="Phobius"/>
    </source>
</evidence>
<reference evidence="2 3" key="1">
    <citation type="submission" date="2018-09" db="EMBL/GenBank/DDBJ databases">
        <authorList>
            <person name="Zhu H."/>
        </authorList>
    </citation>
    <scope>NUCLEOTIDE SEQUENCE [LARGE SCALE GENOMIC DNA]</scope>
    <source>
        <strain evidence="2 3">K2W22B-5</strain>
    </source>
</reference>
<organism evidence="2 3">
    <name type="scientific">Azospirillum cavernae</name>
    <dbReference type="NCBI Taxonomy" id="2320860"/>
    <lineage>
        <taxon>Bacteria</taxon>
        <taxon>Pseudomonadati</taxon>
        <taxon>Pseudomonadota</taxon>
        <taxon>Alphaproteobacteria</taxon>
        <taxon>Rhodospirillales</taxon>
        <taxon>Azospirillaceae</taxon>
        <taxon>Azospirillum</taxon>
    </lineage>
</organism>
<dbReference type="RefSeq" id="WP_119831229.1">
    <property type="nucleotide sequence ID" value="NZ_QYUL01000002.1"/>
</dbReference>
<comment type="caution">
    <text evidence="2">The sequence shown here is derived from an EMBL/GenBank/DDBJ whole genome shotgun (WGS) entry which is preliminary data.</text>
</comment>
<evidence type="ECO:0000313" key="2">
    <source>
        <dbReference type="EMBL" id="RJF81140.1"/>
    </source>
</evidence>
<keyword evidence="1" id="KW-1133">Transmembrane helix</keyword>
<protein>
    <submittedName>
        <fullName evidence="2">Uncharacterized protein</fullName>
    </submittedName>
</protein>
<keyword evidence="1" id="KW-0812">Transmembrane</keyword>
<evidence type="ECO:0000313" key="3">
    <source>
        <dbReference type="Proteomes" id="UP000283458"/>
    </source>
</evidence>
<gene>
    <name evidence="2" type="ORF">D3877_13035</name>
</gene>
<dbReference type="AlphaFoldDB" id="A0A418VVF1"/>
<proteinExistence type="predicted"/>
<keyword evidence="1" id="KW-0472">Membrane</keyword>
<name>A0A418VVF1_9PROT</name>
<sequence length="102" mass="10699">MGIDELSQTLGRLEAGQDQVAQQCRSLFVKYDEGTAQLHSLAATVEGLGESLVELRKAVGQLAQETGELRRLRDRGMGVLSGMTLLGGGAGVGAAKLLGLFQ</sequence>
<keyword evidence="3" id="KW-1185">Reference proteome</keyword>
<dbReference type="Proteomes" id="UP000283458">
    <property type="component" value="Unassembled WGS sequence"/>
</dbReference>